<keyword evidence="2" id="KW-1185">Reference proteome</keyword>
<dbReference type="PANTHER" id="PTHR14218:SF15">
    <property type="entry name" value="TRIPEPTIDYL-PEPTIDASE 1"/>
    <property type="match status" value="1"/>
</dbReference>
<protein>
    <submittedName>
        <fullName evidence="1">Uncharacterized protein</fullName>
    </submittedName>
</protein>
<reference evidence="1" key="1">
    <citation type="submission" date="2022-01" db="EMBL/GenBank/DDBJ databases">
        <title>Comparative genomics reveals a dynamic genome evolution in the ectomycorrhizal milk-cap (Lactarius) mushrooms.</title>
        <authorList>
            <consortium name="DOE Joint Genome Institute"/>
            <person name="Lebreton A."/>
            <person name="Tang N."/>
            <person name="Kuo A."/>
            <person name="LaButti K."/>
            <person name="Drula E."/>
            <person name="Barry K."/>
            <person name="Clum A."/>
            <person name="Lipzen A."/>
            <person name="Mousain D."/>
            <person name="Ng V."/>
            <person name="Wang R."/>
            <person name="Wang X."/>
            <person name="Dai Y."/>
            <person name="Henrissat B."/>
            <person name="Grigoriev I.V."/>
            <person name="Guerin-Laguette A."/>
            <person name="Yu F."/>
            <person name="Martin F.M."/>
        </authorList>
    </citation>
    <scope>NUCLEOTIDE SEQUENCE</scope>
    <source>
        <strain evidence="1">QP</strain>
    </source>
</reference>
<evidence type="ECO:0000313" key="1">
    <source>
        <dbReference type="EMBL" id="KAH8980552.1"/>
    </source>
</evidence>
<sequence length="193" mass="20946">MTECRADAEDAAFRVALVSGSGYDSSHPSSEANLNMRYSPAIAYPTPHTIYSTGGEVYIHNNKLDSDDPDERPILVDDHPIRRLRESSPTGVYNVLVRTVQRTRLRGISVIFISSNDSVGGGNSLAEDGSGRVGFIPEFRGSCRNLLGFLNLWLYDIDIYGLNDITSGSNPGCGTDGFTAITGWGPVLLLTWS</sequence>
<dbReference type="InterPro" id="IPR036852">
    <property type="entry name" value="Peptidase_S8/S53_dom_sf"/>
</dbReference>
<dbReference type="GO" id="GO:0004252">
    <property type="term" value="F:serine-type endopeptidase activity"/>
    <property type="evidence" value="ECO:0007669"/>
    <property type="project" value="InterPro"/>
</dbReference>
<dbReference type="Gene3D" id="3.40.50.200">
    <property type="entry name" value="Peptidase S8/S53 domain"/>
    <property type="match status" value="1"/>
</dbReference>
<accession>A0AAD4Q8F0</accession>
<dbReference type="GO" id="GO:0006508">
    <property type="term" value="P:proteolysis"/>
    <property type="evidence" value="ECO:0007669"/>
    <property type="project" value="InterPro"/>
</dbReference>
<evidence type="ECO:0000313" key="2">
    <source>
        <dbReference type="Proteomes" id="UP001201163"/>
    </source>
</evidence>
<name>A0AAD4Q8F0_9AGAM</name>
<dbReference type="InterPro" id="IPR050819">
    <property type="entry name" value="Tripeptidyl-peptidase_I"/>
</dbReference>
<dbReference type="PANTHER" id="PTHR14218">
    <property type="entry name" value="PROTEASE S8 TRIPEPTIDYL PEPTIDASE I CLN2"/>
    <property type="match status" value="1"/>
</dbReference>
<dbReference type="AlphaFoldDB" id="A0AAD4Q8F0"/>
<gene>
    <name evidence="1" type="ORF">EDB92DRAFT_1953899</name>
</gene>
<dbReference type="EMBL" id="JAKELL010000134">
    <property type="protein sequence ID" value="KAH8980552.1"/>
    <property type="molecule type" value="Genomic_DNA"/>
</dbReference>
<comment type="caution">
    <text evidence="1">The sequence shown here is derived from an EMBL/GenBank/DDBJ whole genome shotgun (WGS) entry which is preliminary data.</text>
</comment>
<proteinExistence type="predicted"/>
<dbReference type="Proteomes" id="UP001201163">
    <property type="component" value="Unassembled WGS sequence"/>
</dbReference>
<dbReference type="GO" id="GO:0008240">
    <property type="term" value="F:tripeptidyl-peptidase activity"/>
    <property type="evidence" value="ECO:0007669"/>
    <property type="project" value="TreeGrafter"/>
</dbReference>
<organism evidence="1 2">
    <name type="scientific">Lactarius akahatsu</name>
    <dbReference type="NCBI Taxonomy" id="416441"/>
    <lineage>
        <taxon>Eukaryota</taxon>
        <taxon>Fungi</taxon>
        <taxon>Dikarya</taxon>
        <taxon>Basidiomycota</taxon>
        <taxon>Agaricomycotina</taxon>
        <taxon>Agaricomycetes</taxon>
        <taxon>Russulales</taxon>
        <taxon>Russulaceae</taxon>
        <taxon>Lactarius</taxon>
    </lineage>
</organism>